<comment type="similarity">
    <text evidence="10">Belongs to the methyl-accepting chemotaxis (MCP) protein family.</text>
</comment>
<evidence type="ECO:0000256" key="8">
    <source>
        <dbReference type="ARBA" id="ARBA00023136"/>
    </source>
</evidence>
<dbReference type="SMART" id="SM00283">
    <property type="entry name" value="MA"/>
    <property type="match status" value="1"/>
</dbReference>
<dbReference type="Pfam" id="PF00672">
    <property type="entry name" value="HAMP"/>
    <property type="match status" value="1"/>
</dbReference>
<dbReference type="PATRIC" id="fig|1656095.3.peg.1578"/>
<dbReference type="CDD" id="cd19407">
    <property type="entry name" value="Tar_Tsr_sensor"/>
    <property type="match status" value="1"/>
</dbReference>
<dbReference type="GO" id="GO:0006935">
    <property type="term" value="P:chemotaxis"/>
    <property type="evidence" value="ECO:0007669"/>
    <property type="project" value="UniProtKB-KW"/>
</dbReference>
<feature type="transmembrane region" description="Helical" evidence="12">
    <location>
        <begin position="21"/>
        <end position="47"/>
    </location>
</feature>
<gene>
    <name evidence="15" type="ORF">ACH50_17365</name>
</gene>
<dbReference type="STRING" id="1121863.GCA_000621185_01422"/>
<dbReference type="GO" id="GO:0004888">
    <property type="term" value="F:transmembrane signaling receptor activity"/>
    <property type="evidence" value="ECO:0007669"/>
    <property type="project" value="InterPro"/>
</dbReference>
<keyword evidence="6 12" id="KW-0812">Transmembrane</keyword>
<dbReference type="AlphaFoldDB" id="A0A0J8VLM7"/>
<keyword evidence="9 11" id="KW-0807">Transducer</keyword>
<dbReference type="Gene3D" id="1.20.120.30">
    <property type="entry name" value="Aspartate receptor, ligand-binding domain"/>
    <property type="match status" value="1"/>
</dbReference>
<dbReference type="InterPro" id="IPR003660">
    <property type="entry name" value="HAMP_dom"/>
</dbReference>
<evidence type="ECO:0000256" key="10">
    <source>
        <dbReference type="ARBA" id="ARBA00029447"/>
    </source>
</evidence>
<dbReference type="InterPro" id="IPR003122">
    <property type="entry name" value="Tar_rcpt_lig-bd"/>
</dbReference>
<dbReference type="CDD" id="cd06225">
    <property type="entry name" value="HAMP"/>
    <property type="match status" value="1"/>
</dbReference>
<evidence type="ECO:0000256" key="6">
    <source>
        <dbReference type="ARBA" id="ARBA00022692"/>
    </source>
</evidence>
<evidence type="ECO:0000259" key="14">
    <source>
        <dbReference type="PROSITE" id="PS50885"/>
    </source>
</evidence>
<dbReference type="SUPFAM" id="SSF47170">
    <property type="entry name" value="Aspartate receptor, ligand-binding domain"/>
    <property type="match status" value="1"/>
</dbReference>
<evidence type="ECO:0000256" key="3">
    <source>
        <dbReference type="ARBA" id="ARBA00022481"/>
    </source>
</evidence>
<dbReference type="EMBL" id="LFEJ01000023">
    <property type="protein sequence ID" value="KMV33420.1"/>
    <property type="molecule type" value="Genomic_DNA"/>
</dbReference>
<reference evidence="15 16" key="1">
    <citation type="submission" date="2015-06" db="EMBL/GenBank/DDBJ databases">
        <title>Genome sequencing of Cronobacter sp. strain DJ34 isolated from petroleum contaminated sludge of Duliajan Oil Fields, Assam, India.</title>
        <authorList>
            <person name="Pal S."/>
            <person name="Banerjee T.D."/>
            <person name="Roy A."/>
            <person name="Sar P."/>
            <person name="Kazy S.K."/>
        </authorList>
    </citation>
    <scope>NUCLEOTIDE SEQUENCE [LARGE SCALE GENOMIC DNA]</scope>
    <source>
        <strain evidence="15 16">DJ34</strain>
    </source>
</reference>
<evidence type="ECO:0000259" key="13">
    <source>
        <dbReference type="PROSITE" id="PS50111"/>
    </source>
</evidence>
<keyword evidence="4" id="KW-0145">Chemotaxis</keyword>
<keyword evidence="2" id="KW-1003">Cell membrane</keyword>
<feature type="transmembrane region" description="Helical" evidence="12">
    <location>
        <begin position="203"/>
        <end position="222"/>
    </location>
</feature>
<dbReference type="SUPFAM" id="SSF58104">
    <property type="entry name" value="Methyl-accepting chemotaxis protein (MCP) signaling domain"/>
    <property type="match status" value="1"/>
</dbReference>
<evidence type="ECO:0000256" key="2">
    <source>
        <dbReference type="ARBA" id="ARBA00022475"/>
    </source>
</evidence>
<keyword evidence="7 12" id="KW-1133">Transmembrane helix</keyword>
<evidence type="ECO:0000256" key="1">
    <source>
        <dbReference type="ARBA" id="ARBA00004429"/>
    </source>
</evidence>
<protein>
    <submittedName>
        <fullName evidence="15">Chemotaxis protein</fullName>
    </submittedName>
</protein>
<dbReference type="RefSeq" id="WP_048888485.1">
    <property type="nucleotide sequence ID" value="NZ_LFEJ01000023.1"/>
</dbReference>
<accession>A0A0J8VLM7</accession>
<keyword evidence="3" id="KW-0488">Methylation</keyword>
<feature type="domain" description="Methyl-accepting transducer" evidence="13">
    <location>
        <begin position="283"/>
        <end position="512"/>
    </location>
</feature>
<comment type="caution">
    <text evidence="15">The sequence shown here is derived from an EMBL/GenBank/DDBJ whole genome shotgun (WGS) entry which is preliminary data.</text>
</comment>
<evidence type="ECO:0000256" key="11">
    <source>
        <dbReference type="PROSITE-ProRule" id="PRU00284"/>
    </source>
</evidence>
<keyword evidence="16" id="KW-1185">Reference proteome</keyword>
<proteinExistence type="inferred from homology"/>
<evidence type="ECO:0000256" key="9">
    <source>
        <dbReference type="ARBA" id="ARBA00023224"/>
    </source>
</evidence>
<evidence type="ECO:0000256" key="12">
    <source>
        <dbReference type="SAM" id="Phobius"/>
    </source>
</evidence>
<dbReference type="Pfam" id="PF00015">
    <property type="entry name" value="MCPsignal"/>
    <property type="match status" value="1"/>
</dbReference>
<comment type="subcellular location">
    <subcellularLocation>
        <location evidence="1">Cell inner membrane</location>
        <topology evidence="1">Multi-pass membrane protein</topology>
    </subcellularLocation>
</comment>
<feature type="domain" description="HAMP" evidence="14">
    <location>
        <begin position="224"/>
        <end position="278"/>
    </location>
</feature>
<keyword evidence="8 12" id="KW-0472">Membrane</keyword>
<dbReference type="PANTHER" id="PTHR43531">
    <property type="entry name" value="PROTEIN ICFG"/>
    <property type="match status" value="1"/>
</dbReference>
<evidence type="ECO:0000313" key="15">
    <source>
        <dbReference type="EMBL" id="KMV33420.1"/>
    </source>
</evidence>
<evidence type="ECO:0000256" key="4">
    <source>
        <dbReference type="ARBA" id="ARBA00022500"/>
    </source>
</evidence>
<dbReference type="GO" id="GO:0005886">
    <property type="term" value="C:plasma membrane"/>
    <property type="evidence" value="ECO:0007669"/>
    <property type="project" value="UniProtKB-SubCell"/>
</dbReference>
<dbReference type="Gene3D" id="1.10.287.950">
    <property type="entry name" value="Methyl-accepting chemotaxis protein"/>
    <property type="match status" value="1"/>
</dbReference>
<dbReference type="InterPro" id="IPR051310">
    <property type="entry name" value="MCP_chemotaxis"/>
</dbReference>
<dbReference type="PROSITE" id="PS50885">
    <property type="entry name" value="HAMP"/>
    <property type="match status" value="1"/>
</dbReference>
<sequence>MNLSKIYSALRRRLPQKQFGLLAGILCVIALFSALQILSTVMLSSLLRETQHSVQSREQQQQRQLNMDEARVTLLMASDLLNRAGIYFMQDKETGSVGSWNSLMDEAQAALKRSHQAFERYSSLATDKNDPLTGSYQNFYGALKEQAEGLVKTNSIDAFFAVPVQAFQADFNDNFASWQKANQQRADADSRALMAGLSRAQTLFISALAVLLIIAVAVWRGVARWVITPLRRLINHINVLAAGDLSVMPEAQRQVNREVDELTRSIGAMQSGLQQLVNEVRDATGAMVANINRLAQGNEQLSSQSDLQADELRKVTSHIETLEAHVGENSEYAKAANQRADEAREIAAGGDKMMQTVNHSMQDIVSRSAEMRGIVALIDNVAFQTNILALNAAIEAAHAGNHGRGFAVVAKEVGLLARKSSQSTHTIQQLIHHSLSGIEEGSQAVARLEDNLRQVMALVSHLTGLLSEISHATVSQGESIHLVTRRIGALNQAAEKTGALVQQTARASLRLSSESQRLADAVARFRLPA</sequence>
<dbReference type="Proteomes" id="UP000037315">
    <property type="component" value="Unassembled WGS sequence"/>
</dbReference>
<dbReference type="GO" id="GO:0007165">
    <property type="term" value="P:signal transduction"/>
    <property type="evidence" value="ECO:0007669"/>
    <property type="project" value="UniProtKB-KW"/>
</dbReference>
<dbReference type="InterPro" id="IPR004089">
    <property type="entry name" value="MCPsignal_dom"/>
</dbReference>
<dbReference type="SMART" id="SM00319">
    <property type="entry name" value="TarH"/>
    <property type="match status" value="1"/>
</dbReference>
<evidence type="ECO:0000256" key="7">
    <source>
        <dbReference type="ARBA" id="ARBA00022989"/>
    </source>
</evidence>
<dbReference type="InterPro" id="IPR004090">
    <property type="entry name" value="Chemotax_Me-accpt_rcpt"/>
</dbReference>
<dbReference type="PANTHER" id="PTHR43531:SF14">
    <property type="entry name" value="METHYL-ACCEPTING CHEMOTAXIS PROTEIN I-RELATED"/>
    <property type="match status" value="1"/>
</dbReference>
<organism evidence="15 16">
    <name type="scientific">Franconibacter pulveris</name>
    <dbReference type="NCBI Taxonomy" id="435910"/>
    <lineage>
        <taxon>Bacteria</taxon>
        <taxon>Pseudomonadati</taxon>
        <taxon>Pseudomonadota</taxon>
        <taxon>Gammaproteobacteria</taxon>
        <taxon>Enterobacterales</taxon>
        <taxon>Enterobacteriaceae</taxon>
        <taxon>Franconibacter</taxon>
    </lineage>
</organism>
<dbReference type="OrthoDB" id="6500821at2"/>
<keyword evidence="5" id="KW-0997">Cell inner membrane</keyword>
<evidence type="ECO:0000313" key="16">
    <source>
        <dbReference type="Proteomes" id="UP000037315"/>
    </source>
</evidence>
<dbReference type="PRINTS" id="PR00260">
    <property type="entry name" value="CHEMTRNSDUCR"/>
</dbReference>
<dbReference type="PROSITE" id="PS50111">
    <property type="entry name" value="CHEMOTAXIS_TRANSDUC_2"/>
    <property type="match status" value="1"/>
</dbReference>
<evidence type="ECO:0000256" key="5">
    <source>
        <dbReference type="ARBA" id="ARBA00022519"/>
    </source>
</evidence>
<dbReference type="Pfam" id="PF02203">
    <property type="entry name" value="TarH"/>
    <property type="match status" value="1"/>
</dbReference>
<name>A0A0J8VLM7_9ENTR</name>
<dbReference type="SMART" id="SM00304">
    <property type="entry name" value="HAMP"/>
    <property type="match status" value="1"/>
</dbReference>
<dbReference type="InterPro" id="IPR035440">
    <property type="entry name" value="4HB_MCP_dom_sf"/>
</dbReference>